<sequence length="108" mass="12181">MLDQNVVKQHCRIDTDFTGDDALLEIYTGAAARYVQTWTRRTLYENESSPGYSDDPDPILLNDDVKAAMLLLIGHWYANRETVSVGQTVAEVPFAVEALLQPYRIYGV</sequence>
<dbReference type="InterPro" id="IPR006450">
    <property type="entry name" value="Phage_HK97_gp6-like"/>
</dbReference>
<proteinExistence type="predicted"/>
<organism evidence="1 2">
    <name type="scientific">Enterobacter sichuanensis</name>
    <dbReference type="NCBI Taxonomy" id="2071710"/>
    <lineage>
        <taxon>Bacteria</taxon>
        <taxon>Pseudomonadati</taxon>
        <taxon>Pseudomonadota</taxon>
        <taxon>Gammaproteobacteria</taxon>
        <taxon>Enterobacterales</taxon>
        <taxon>Enterobacteriaceae</taxon>
        <taxon>Enterobacter</taxon>
        <taxon>Enterobacter cloacae complex</taxon>
    </lineage>
</organism>
<dbReference type="CDD" id="cd08054">
    <property type="entry name" value="gp6"/>
    <property type="match status" value="1"/>
</dbReference>
<comment type="caution">
    <text evidence="1">The sequence shown here is derived from an EMBL/GenBank/DDBJ whole genome shotgun (WGS) entry which is preliminary data.</text>
</comment>
<accession>A0A0F1A3Q0</accession>
<gene>
    <name evidence="1" type="ORF">SS37_23645</name>
</gene>
<dbReference type="OrthoDB" id="8452319at2"/>
<dbReference type="InterPro" id="IPR021146">
    <property type="entry name" value="Phage_gp6-like_head-tail"/>
</dbReference>
<dbReference type="EMBL" id="JZYX01000074">
    <property type="protein sequence ID" value="KJN16806.1"/>
    <property type="molecule type" value="Genomic_DNA"/>
</dbReference>
<dbReference type="Pfam" id="PF05135">
    <property type="entry name" value="Phage_connect_1"/>
    <property type="match status" value="1"/>
</dbReference>
<evidence type="ECO:0000313" key="1">
    <source>
        <dbReference type="EMBL" id="KJN16806.1"/>
    </source>
</evidence>
<dbReference type="Gene3D" id="1.10.3230.30">
    <property type="entry name" value="Phage gp6-like head-tail connector protein"/>
    <property type="match status" value="1"/>
</dbReference>
<dbReference type="Proteomes" id="UP000033352">
    <property type="component" value="Unassembled WGS sequence"/>
</dbReference>
<dbReference type="RefSeq" id="WP_045286806.1">
    <property type="nucleotide sequence ID" value="NZ_JZYX01000074.1"/>
</dbReference>
<dbReference type="NCBIfam" id="TIGR01560">
    <property type="entry name" value="put_DNA_pack"/>
    <property type="match status" value="1"/>
</dbReference>
<dbReference type="PATRIC" id="fig|1619248.3.peg.4721"/>
<dbReference type="AlphaFoldDB" id="A0A0F1A3Q0"/>
<evidence type="ECO:0000313" key="2">
    <source>
        <dbReference type="Proteomes" id="UP000033352"/>
    </source>
</evidence>
<reference evidence="1 2" key="1">
    <citation type="submission" date="2015-03" db="EMBL/GenBank/DDBJ databases">
        <authorList>
            <person name="McCorrison J."/>
            <person name="Sanka R."/>
            <person name="Adams M."/>
            <person name="Brinkac L."/>
            <person name="Nierman W."/>
            <person name="Sutton G."/>
            <person name="Nelson K."/>
            <person name="Kiedrowski L."/>
            <person name="Guerrero D."/>
            <person name="Bonomo R."/>
        </authorList>
    </citation>
    <scope>NUCLEOTIDE SEQUENCE [LARGE SCALE GENOMIC DNA]</scope>
    <source>
        <strain evidence="1 2">35699</strain>
    </source>
</reference>
<protein>
    <submittedName>
        <fullName evidence="1">Phage protein</fullName>
    </submittedName>
</protein>
<name>A0A0F1A3Q0_9ENTR</name>